<proteinExistence type="predicted"/>
<keyword evidence="1" id="KW-0732">Signal</keyword>
<name>A0A3G4VGH3_9VIBR</name>
<evidence type="ECO:0000313" key="3">
    <source>
        <dbReference type="Proteomes" id="UP000279760"/>
    </source>
</evidence>
<reference evidence="2 3" key="1">
    <citation type="submission" date="2018-11" db="EMBL/GenBank/DDBJ databases">
        <title>Complete Genome Sequence of Vbrio mediterranei 117-T6: a Potential Pathogen Bacteria Isolated from the Conchocelis of Pyropia.</title>
        <authorList>
            <person name="Liu Q."/>
        </authorList>
    </citation>
    <scope>NUCLEOTIDE SEQUENCE [LARGE SCALE GENOMIC DNA]</scope>
    <source>
        <strain evidence="2 3">117-T6</strain>
    </source>
</reference>
<dbReference type="EMBL" id="CP033578">
    <property type="protein sequence ID" value="AYV23906.1"/>
    <property type="molecule type" value="Genomic_DNA"/>
</dbReference>
<organism evidence="2 3">
    <name type="scientific">Vibrio mediterranei</name>
    <dbReference type="NCBI Taxonomy" id="689"/>
    <lineage>
        <taxon>Bacteria</taxon>
        <taxon>Pseudomonadati</taxon>
        <taxon>Pseudomonadota</taxon>
        <taxon>Gammaproteobacteria</taxon>
        <taxon>Vibrionales</taxon>
        <taxon>Vibrionaceae</taxon>
        <taxon>Vibrio</taxon>
    </lineage>
</organism>
<dbReference type="AlphaFoldDB" id="A0A3G4VGH3"/>
<feature type="signal peptide" evidence="1">
    <location>
        <begin position="1"/>
        <end position="17"/>
    </location>
</feature>
<accession>A0A3G4VGH3</accession>
<dbReference type="Proteomes" id="UP000279760">
    <property type="component" value="Chromosome 2"/>
</dbReference>
<dbReference type="RefSeq" id="WP_124941670.1">
    <property type="nucleotide sequence ID" value="NZ_CP033578.1"/>
</dbReference>
<gene>
    <name evidence="2" type="ORF">ECB94_21770</name>
</gene>
<feature type="chain" id="PRO_5018296196" evidence="1">
    <location>
        <begin position="18"/>
        <end position="263"/>
    </location>
</feature>
<protein>
    <submittedName>
        <fullName evidence="2">Uncharacterized protein</fullName>
    </submittedName>
</protein>
<evidence type="ECO:0000313" key="2">
    <source>
        <dbReference type="EMBL" id="AYV23906.1"/>
    </source>
</evidence>
<evidence type="ECO:0000256" key="1">
    <source>
        <dbReference type="SAM" id="SignalP"/>
    </source>
</evidence>
<sequence>MKRCIGLLFFISALSSAGEFSSVESPVAGCPGDFFTQKARVFDVVTICATSSVPQDKLKHAANVTAQWLDNDQNGQIDEPNIIEPLRSNHATLLMSKSGFSDDAFEKLEPYFDHMLGQDLSADETAPTFRRDASQEEIHHLIVNAGWQPYLPAVFSDQKTKQSVLYKQWQLAEQKGLYSYDDPTCDDACKTVEFFYLATAAYLGSSADLQSDEMRVKSRKELRHLLPDLVSLMESRDYHYPTHLWPDGQYRYSGNITLTSQTD</sequence>